<dbReference type="PROSITE" id="PS50055">
    <property type="entry name" value="TYR_PHOSPHATASE_PTP"/>
    <property type="match status" value="1"/>
</dbReference>
<evidence type="ECO:0000259" key="3">
    <source>
        <dbReference type="PROSITE" id="PS50055"/>
    </source>
</evidence>
<dbReference type="InterPro" id="IPR016130">
    <property type="entry name" value="Tyr_Pase_AS"/>
</dbReference>
<dbReference type="CDD" id="cd18533">
    <property type="entry name" value="PTP_fungal"/>
    <property type="match status" value="1"/>
</dbReference>
<dbReference type="Gene3D" id="3.90.190.10">
    <property type="entry name" value="Protein tyrosine phosphatase superfamily"/>
    <property type="match status" value="1"/>
</dbReference>
<accession>A0AA43QIN1</accession>
<dbReference type="InterPro" id="IPR050348">
    <property type="entry name" value="Protein-Tyr_Phosphatase"/>
</dbReference>
<organism evidence="5 6">
    <name type="scientific">Ramalina farinacea</name>
    <dbReference type="NCBI Taxonomy" id="258253"/>
    <lineage>
        <taxon>Eukaryota</taxon>
        <taxon>Fungi</taxon>
        <taxon>Dikarya</taxon>
        <taxon>Ascomycota</taxon>
        <taxon>Pezizomycotina</taxon>
        <taxon>Lecanoromycetes</taxon>
        <taxon>OSLEUM clade</taxon>
        <taxon>Lecanoromycetidae</taxon>
        <taxon>Lecanorales</taxon>
        <taxon>Lecanorineae</taxon>
        <taxon>Ramalinaceae</taxon>
        <taxon>Ramalina</taxon>
    </lineage>
</organism>
<comment type="caution">
    <text evidence="5">The sequence shown here is derived from an EMBL/GenBank/DDBJ whole genome shotgun (WGS) entry which is preliminary data.</text>
</comment>
<dbReference type="PANTHER" id="PTHR19134">
    <property type="entry name" value="RECEPTOR-TYPE TYROSINE-PROTEIN PHOSPHATASE"/>
    <property type="match status" value="1"/>
</dbReference>
<name>A0AA43QIN1_9LECA</name>
<dbReference type="PROSITE" id="PS50056">
    <property type="entry name" value="TYR_PHOSPHATASE_2"/>
    <property type="match status" value="1"/>
</dbReference>
<proteinExistence type="inferred from homology"/>
<dbReference type="AlphaFoldDB" id="A0AA43QIN1"/>
<dbReference type="PANTHER" id="PTHR19134:SF449">
    <property type="entry name" value="TYROSINE-PROTEIN PHOSPHATASE 1"/>
    <property type="match status" value="1"/>
</dbReference>
<protein>
    <submittedName>
        <fullName evidence="5">Uncharacterized protein</fullName>
    </submittedName>
</protein>
<dbReference type="PRINTS" id="PR00700">
    <property type="entry name" value="PRTYPHPHTASE"/>
</dbReference>
<dbReference type="EMBL" id="JAPUFD010000001">
    <property type="protein sequence ID" value="MDI1485000.1"/>
    <property type="molecule type" value="Genomic_DNA"/>
</dbReference>
<dbReference type="PROSITE" id="PS00383">
    <property type="entry name" value="TYR_PHOSPHATASE_1"/>
    <property type="match status" value="1"/>
</dbReference>
<dbReference type="InterPro" id="IPR029021">
    <property type="entry name" value="Prot-tyrosine_phosphatase-like"/>
</dbReference>
<feature type="region of interest" description="Disordered" evidence="2">
    <location>
        <begin position="408"/>
        <end position="469"/>
    </location>
</feature>
<dbReference type="InterPro" id="IPR003595">
    <property type="entry name" value="Tyr_Pase_cat"/>
</dbReference>
<feature type="region of interest" description="Disordered" evidence="2">
    <location>
        <begin position="1"/>
        <end position="43"/>
    </location>
</feature>
<evidence type="ECO:0000256" key="2">
    <source>
        <dbReference type="SAM" id="MobiDB-lite"/>
    </source>
</evidence>
<feature type="compositionally biased region" description="Basic and acidic residues" evidence="2">
    <location>
        <begin position="17"/>
        <end position="26"/>
    </location>
</feature>
<dbReference type="InterPro" id="IPR000242">
    <property type="entry name" value="PTP_cat"/>
</dbReference>
<dbReference type="InterPro" id="IPR000387">
    <property type="entry name" value="Tyr_Pase_dom"/>
</dbReference>
<evidence type="ECO:0000313" key="6">
    <source>
        <dbReference type="Proteomes" id="UP001161017"/>
    </source>
</evidence>
<dbReference type="GO" id="GO:0004725">
    <property type="term" value="F:protein tyrosine phosphatase activity"/>
    <property type="evidence" value="ECO:0007669"/>
    <property type="project" value="InterPro"/>
</dbReference>
<dbReference type="SMART" id="SM00194">
    <property type="entry name" value="PTPc"/>
    <property type="match status" value="1"/>
</dbReference>
<gene>
    <name evidence="5" type="ORF">OHK93_000134</name>
</gene>
<dbReference type="Pfam" id="PF00102">
    <property type="entry name" value="Y_phosphatase"/>
    <property type="match status" value="1"/>
</dbReference>
<feature type="domain" description="Tyrosine-protein phosphatase" evidence="3">
    <location>
        <begin position="62"/>
        <end position="353"/>
    </location>
</feature>
<evidence type="ECO:0000259" key="4">
    <source>
        <dbReference type="PROSITE" id="PS50056"/>
    </source>
</evidence>
<evidence type="ECO:0000256" key="1">
    <source>
        <dbReference type="ARBA" id="ARBA00009649"/>
    </source>
</evidence>
<evidence type="ECO:0000313" key="5">
    <source>
        <dbReference type="EMBL" id="MDI1485000.1"/>
    </source>
</evidence>
<dbReference type="Proteomes" id="UP001161017">
    <property type="component" value="Unassembled WGS sequence"/>
</dbReference>
<dbReference type="SMART" id="SM00404">
    <property type="entry name" value="PTPc_motif"/>
    <property type="match status" value="1"/>
</dbReference>
<comment type="similarity">
    <text evidence="1">Belongs to the protein-tyrosine phosphatase family. Non-receptor class subfamily.</text>
</comment>
<feature type="domain" description="Tyrosine specific protein phosphatases" evidence="4">
    <location>
        <begin position="263"/>
        <end position="344"/>
    </location>
</feature>
<reference evidence="5" key="1">
    <citation type="journal article" date="2023" name="Genome Biol. Evol.">
        <title>First Whole Genome Sequence and Flow Cytometry Genome Size Data for the Lichen-Forming Fungus Ramalina farinacea (Ascomycota).</title>
        <authorList>
            <person name="Llewellyn T."/>
            <person name="Mian S."/>
            <person name="Hill R."/>
            <person name="Leitch I.J."/>
            <person name="Gaya E."/>
        </authorList>
    </citation>
    <scope>NUCLEOTIDE SEQUENCE</scope>
    <source>
        <strain evidence="5">LIQ254RAFAR</strain>
    </source>
</reference>
<sequence>MAAPFAKGISTATKRARSQDSLRRSETPPASKASRPEEPIEIVETSSDLGVPAFLRQSKYEINAKFNELNWREKIRIAQGRNDPESEWLQDQSPQVIQRNRYLGVQPWDKSRIRLKVGEGMSDYINASPILLKDPTTGDETKYIATQGPKKTSMSHFWQMIWQQTDEVAVIVMLTPTEESGREKCFQYFPLDSESSPFKVTATGHPDHPVEGEVSFEGTEEGHGSHTHTRKLSLTFGTETKVVWHLLFTAFPDFGIPEDEDRAELLDLVRLSAEKNSKPSNPRTVHCSAGVGRSGTFIALEYLLSMLIAGKVAKIKDDQDPIFDLVHDLRGQRMMMVQSEPQYYFLYEVLTEELEKKQAAAQFAGQPSPKMRKLAGGMKAAMLDESEYLNESNTPKIQISNAERGLVGEDTDPIKHQSAPPGLELEQIKTVSSAEVEEPGKADGQTVPADSKEPDEDPMSDGKGQTEGP</sequence>
<dbReference type="SUPFAM" id="SSF52799">
    <property type="entry name" value="(Phosphotyrosine protein) phosphatases II"/>
    <property type="match status" value="1"/>
</dbReference>
<keyword evidence="6" id="KW-1185">Reference proteome</keyword>